<dbReference type="KEGG" id="lth:KLTH0D12298g"/>
<evidence type="ECO:0000313" key="3">
    <source>
        <dbReference type="Proteomes" id="UP000002036"/>
    </source>
</evidence>
<dbReference type="Proteomes" id="UP000002036">
    <property type="component" value="Chromosome D"/>
</dbReference>
<keyword evidence="3" id="KW-1185">Reference proteome</keyword>
<evidence type="ECO:0000256" key="1">
    <source>
        <dbReference type="SAM" id="SignalP"/>
    </source>
</evidence>
<dbReference type="HOGENOM" id="CLU_030612_3_0_1"/>
<reference evidence="2 3" key="1">
    <citation type="journal article" date="2009" name="Genome Res.">
        <title>Comparative genomics of protoploid Saccharomycetaceae.</title>
        <authorList>
            <consortium name="The Genolevures Consortium"/>
            <person name="Souciet J.-L."/>
            <person name="Dujon B."/>
            <person name="Gaillardin C."/>
            <person name="Johnston M."/>
            <person name="Baret P.V."/>
            <person name="Cliften P."/>
            <person name="Sherman D.J."/>
            <person name="Weissenbach J."/>
            <person name="Westhof E."/>
            <person name="Wincker P."/>
            <person name="Jubin C."/>
            <person name="Poulain J."/>
            <person name="Barbe V."/>
            <person name="Segurens B."/>
            <person name="Artiguenave F."/>
            <person name="Anthouard V."/>
            <person name="Vacherie B."/>
            <person name="Val M.-E."/>
            <person name="Fulton R.S."/>
            <person name="Minx P."/>
            <person name="Wilson R."/>
            <person name="Durrens P."/>
            <person name="Jean G."/>
            <person name="Marck C."/>
            <person name="Martin T."/>
            <person name="Nikolski M."/>
            <person name="Rolland T."/>
            <person name="Seret M.-L."/>
            <person name="Casaregola S."/>
            <person name="Despons L."/>
            <person name="Fairhead C."/>
            <person name="Fischer G."/>
            <person name="Lafontaine I."/>
            <person name="Leh V."/>
            <person name="Lemaire M."/>
            <person name="de Montigny J."/>
            <person name="Neuveglise C."/>
            <person name="Thierry A."/>
            <person name="Blanc-Lenfle I."/>
            <person name="Bleykasten C."/>
            <person name="Diffels J."/>
            <person name="Fritsch E."/>
            <person name="Frangeul L."/>
            <person name="Goeffon A."/>
            <person name="Jauniaux N."/>
            <person name="Kachouri-Lafond R."/>
            <person name="Payen C."/>
            <person name="Potier S."/>
            <person name="Pribylova L."/>
            <person name="Ozanne C."/>
            <person name="Richard G.-F."/>
            <person name="Sacerdot C."/>
            <person name="Straub M.-L."/>
            <person name="Talla E."/>
        </authorList>
    </citation>
    <scope>NUCLEOTIDE SEQUENCE [LARGE SCALE GENOMIC DNA]</scope>
    <source>
        <strain evidence="3">ATCC 56472 / CBS 6340 / NRRL Y-8284</strain>
    </source>
</reference>
<dbReference type="OMA" id="SMWQGYY"/>
<dbReference type="FunCoup" id="C5DF53">
    <property type="interactions" value="67"/>
</dbReference>
<evidence type="ECO:0000313" key="2">
    <source>
        <dbReference type="EMBL" id="CAR22808.1"/>
    </source>
</evidence>
<dbReference type="InParanoid" id="C5DF53"/>
<dbReference type="PANTHER" id="PTHR12303">
    <property type="entry name" value="CARNOSINE N-METHYLTRANSFERASE"/>
    <property type="match status" value="1"/>
</dbReference>
<dbReference type="eggNOG" id="KOG2798">
    <property type="taxonomic scope" value="Eukaryota"/>
</dbReference>
<dbReference type="STRING" id="559295.C5DF53"/>
<name>C5DF53_LACTC</name>
<dbReference type="GeneID" id="8295486"/>
<proteinExistence type="predicted"/>
<feature type="signal peptide" evidence="1">
    <location>
        <begin position="1"/>
        <end position="24"/>
    </location>
</feature>
<sequence>MTLSLSSFILALSVVLMLLKNNKTFKQFLANKLQKSFSKLNRHIPISSNFHLSQSKYFEKSVGLVEVYDALLQLQEYGVRAFRQNAVLFHRASSLNSIHLEQLRKLNYFEKLEGINEAVNANQKTINSIIEFTLTQLLNRNPIDNVDGRELLSACNGLGYDYQENGTLKRRVTHTKTLSPKSNQSRVNEAISHVCRDWHPSYGQERKPLVDFITARLKSSRFQGRTLVVVPGSGAGGIAHEVALAFPEFDVHSVELSTLMYLCNEFALGYDQQVSIKPFAQHFSGQLDTGNQVRDYRIDLSKVKRPSNLHVHLGDFCEFKPCEEYDQIIVASAYFIDTAENLFSYFDAIENLKSSCSELQWINVGPLKYGTQPKVQLNDKELTKLRKERKWKDLYHKCDPKDLNGYLTDEKSLYQGFYGLVKFHSTYKERK</sequence>
<dbReference type="SMART" id="SM01296">
    <property type="entry name" value="N2227"/>
    <property type="match status" value="1"/>
</dbReference>
<dbReference type="OrthoDB" id="978at2759"/>
<dbReference type="InterPro" id="IPR012901">
    <property type="entry name" value="CARME"/>
</dbReference>
<dbReference type="PANTHER" id="PTHR12303:SF11">
    <property type="entry name" value="AER338CP"/>
    <property type="match status" value="1"/>
</dbReference>
<dbReference type="EMBL" id="CU928168">
    <property type="protein sequence ID" value="CAR22808.1"/>
    <property type="molecule type" value="Genomic_DNA"/>
</dbReference>
<keyword evidence="1" id="KW-0732">Signal</keyword>
<dbReference type="Pfam" id="PF07942">
    <property type="entry name" value="CARME"/>
    <property type="match status" value="1"/>
</dbReference>
<dbReference type="RefSeq" id="XP_002553246.1">
    <property type="nucleotide sequence ID" value="XM_002553200.1"/>
</dbReference>
<accession>C5DF53</accession>
<dbReference type="SUPFAM" id="SSF53335">
    <property type="entry name" value="S-adenosyl-L-methionine-dependent methyltransferases"/>
    <property type="match status" value="1"/>
</dbReference>
<feature type="chain" id="PRO_5002948706" evidence="1">
    <location>
        <begin position="25"/>
        <end position="431"/>
    </location>
</feature>
<dbReference type="GO" id="GO:0008757">
    <property type="term" value="F:S-adenosylmethionine-dependent methyltransferase activity"/>
    <property type="evidence" value="ECO:0007669"/>
    <property type="project" value="InterPro"/>
</dbReference>
<protein>
    <submittedName>
        <fullName evidence="2">KLTH0D12298p</fullName>
    </submittedName>
</protein>
<organism evidence="2 3">
    <name type="scientific">Lachancea thermotolerans (strain ATCC 56472 / CBS 6340 / NRRL Y-8284)</name>
    <name type="common">Yeast</name>
    <name type="synonym">Kluyveromyces thermotolerans</name>
    <dbReference type="NCBI Taxonomy" id="559295"/>
    <lineage>
        <taxon>Eukaryota</taxon>
        <taxon>Fungi</taxon>
        <taxon>Dikarya</taxon>
        <taxon>Ascomycota</taxon>
        <taxon>Saccharomycotina</taxon>
        <taxon>Saccharomycetes</taxon>
        <taxon>Saccharomycetales</taxon>
        <taxon>Saccharomycetaceae</taxon>
        <taxon>Lachancea</taxon>
    </lineage>
</organism>
<dbReference type="AlphaFoldDB" id="C5DF53"/>
<dbReference type="InterPro" id="IPR029063">
    <property type="entry name" value="SAM-dependent_MTases_sf"/>
</dbReference>
<gene>
    <name evidence="2" type="ordered locus">KLTH0D12298g</name>
</gene>